<dbReference type="Pfam" id="PF00255">
    <property type="entry name" value="GSHPx"/>
    <property type="match status" value="1"/>
</dbReference>
<dbReference type="PROSITE" id="PS00763">
    <property type="entry name" value="GLUTATHIONE_PEROXID_2"/>
    <property type="match status" value="1"/>
</dbReference>
<sequence length="163" mass="18492">MDKKTIYDFSVKDKKGNDVSLSQYKGKVILVVNTASKCGLTPQFEGLETLWKELKDSGLQIIGFPCNQFANQDSGSDDQIQEFCSLNYGVTFPIMKKIKVNGDEADPLYKWLKSQKRGFLTSAIKWNFTKFLINKHGEVVSRFSPTTPPAKLRRYIVNELNKG</sequence>
<evidence type="ECO:0000256" key="3">
    <source>
        <dbReference type="ARBA" id="ARBA00023002"/>
    </source>
</evidence>
<reference evidence="7" key="1">
    <citation type="submission" date="2024-07" db="EMBL/GenBank/DDBJ databases">
        <title>Complete genome sequence of Prevotella sp. YM-2024 GTC17253.</title>
        <authorList>
            <person name="Hayashi M."/>
            <person name="Muto Y."/>
            <person name="Tanaka K."/>
            <person name="Niwa H."/>
        </authorList>
    </citation>
    <scope>NUCLEOTIDE SEQUENCE</scope>
    <source>
        <strain evidence="7">GTC17253</strain>
    </source>
</reference>
<dbReference type="FunFam" id="3.40.30.10:FF:000010">
    <property type="entry name" value="Glutathione peroxidase"/>
    <property type="match status" value="1"/>
</dbReference>
<dbReference type="InterPro" id="IPR029760">
    <property type="entry name" value="GPX_CS"/>
</dbReference>
<comment type="similarity">
    <text evidence="1 5">Belongs to the glutathione peroxidase family.</text>
</comment>
<keyword evidence="2 5" id="KW-0575">Peroxidase</keyword>
<dbReference type="PANTHER" id="PTHR11592">
    <property type="entry name" value="GLUTATHIONE PEROXIDASE"/>
    <property type="match status" value="1"/>
</dbReference>
<name>A0AB33IQR9_9BACT</name>
<dbReference type="PIRSF" id="PIRSF000303">
    <property type="entry name" value="Glutathion_perox"/>
    <property type="match status" value="1"/>
</dbReference>
<dbReference type="PROSITE" id="PS51352">
    <property type="entry name" value="THIOREDOXIN_2"/>
    <property type="match status" value="1"/>
</dbReference>
<dbReference type="AlphaFoldDB" id="A0AB33IQR9"/>
<dbReference type="PRINTS" id="PR01011">
    <property type="entry name" value="GLUTPROXDASE"/>
</dbReference>
<evidence type="ECO:0000256" key="2">
    <source>
        <dbReference type="ARBA" id="ARBA00022559"/>
    </source>
</evidence>
<dbReference type="SUPFAM" id="SSF52833">
    <property type="entry name" value="Thioredoxin-like"/>
    <property type="match status" value="1"/>
</dbReference>
<keyword evidence="3 5" id="KW-0560">Oxidoreductase</keyword>
<dbReference type="EMBL" id="AP035785">
    <property type="protein sequence ID" value="BFO71444.1"/>
    <property type="molecule type" value="Genomic_DNA"/>
</dbReference>
<gene>
    <name evidence="7" type="ORF">GTC17253_14100</name>
</gene>
<evidence type="ECO:0000313" key="7">
    <source>
        <dbReference type="EMBL" id="BFO71444.1"/>
    </source>
</evidence>
<dbReference type="PANTHER" id="PTHR11592:SF78">
    <property type="entry name" value="GLUTATHIONE PEROXIDASE"/>
    <property type="match status" value="1"/>
</dbReference>
<dbReference type="InterPro" id="IPR036249">
    <property type="entry name" value="Thioredoxin-like_sf"/>
</dbReference>
<dbReference type="GO" id="GO:0034599">
    <property type="term" value="P:cellular response to oxidative stress"/>
    <property type="evidence" value="ECO:0007669"/>
    <property type="project" value="TreeGrafter"/>
</dbReference>
<dbReference type="GO" id="GO:0004601">
    <property type="term" value="F:peroxidase activity"/>
    <property type="evidence" value="ECO:0007669"/>
    <property type="project" value="UniProtKB-KW"/>
</dbReference>
<dbReference type="InterPro" id="IPR013766">
    <property type="entry name" value="Thioredoxin_domain"/>
</dbReference>
<organism evidence="7">
    <name type="scientific">Prevotella sp. GTC17253</name>
    <dbReference type="NCBI Taxonomy" id="3236793"/>
    <lineage>
        <taxon>Bacteria</taxon>
        <taxon>Pseudomonadati</taxon>
        <taxon>Bacteroidota</taxon>
        <taxon>Bacteroidia</taxon>
        <taxon>Bacteroidales</taxon>
        <taxon>Prevotellaceae</taxon>
        <taxon>Prevotella</taxon>
    </lineage>
</organism>
<protein>
    <recommendedName>
        <fullName evidence="5">Glutathione peroxidase</fullName>
    </recommendedName>
</protein>
<proteinExistence type="inferred from homology"/>
<dbReference type="InterPro" id="IPR029759">
    <property type="entry name" value="GPX_AS"/>
</dbReference>
<dbReference type="Gene3D" id="3.40.30.10">
    <property type="entry name" value="Glutaredoxin"/>
    <property type="match status" value="1"/>
</dbReference>
<dbReference type="PROSITE" id="PS00460">
    <property type="entry name" value="GLUTATHIONE_PEROXID_1"/>
    <property type="match status" value="1"/>
</dbReference>
<evidence type="ECO:0000256" key="5">
    <source>
        <dbReference type="RuleBase" id="RU000499"/>
    </source>
</evidence>
<dbReference type="InterPro" id="IPR000889">
    <property type="entry name" value="Glutathione_peroxidase"/>
</dbReference>
<accession>A0AB33IQR9</accession>
<dbReference type="CDD" id="cd00340">
    <property type="entry name" value="GSH_Peroxidase"/>
    <property type="match status" value="1"/>
</dbReference>
<evidence type="ECO:0000259" key="6">
    <source>
        <dbReference type="PROSITE" id="PS51352"/>
    </source>
</evidence>
<dbReference type="PROSITE" id="PS51355">
    <property type="entry name" value="GLUTATHIONE_PEROXID_3"/>
    <property type="match status" value="1"/>
</dbReference>
<evidence type="ECO:0000256" key="1">
    <source>
        <dbReference type="ARBA" id="ARBA00006926"/>
    </source>
</evidence>
<evidence type="ECO:0000256" key="4">
    <source>
        <dbReference type="PIRSR" id="PIRSR000303-1"/>
    </source>
</evidence>
<feature type="active site" evidence="4">
    <location>
        <position position="38"/>
    </location>
</feature>
<feature type="domain" description="Thioredoxin" evidence="6">
    <location>
        <begin position="1"/>
        <end position="161"/>
    </location>
</feature>